<dbReference type="InterPro" id="IPR045851">
    <property type="entry name" value="AMP-bd_C_sf"/>
</dbReference>
<dbReference type="GO" id="GO:0005886">
    <property type="term" value="C:plasma membrane"/>
    <property type="evidence" value="ECO:0007669"/>
    <property type="project" value="UniProtKB-SubCell"/>
</dbReference>
<keyword evidence="8 9" id="KW-0975">Bacterial flagellum</keyword>
<comment type="caution">
    <text evidence="13">The sequence shown here is derived from an EMBL/GenBank/DDBJ whole genome shotgun (WGS) entry which is preliminary data.</text>
</comment>
<evidence type="ECO:0000313" key="14">
    <source>
        <dbReference type="Proteomes" id="UP000295788"/>
    </source>
</evidence>
<dbReference type="InterPro" id="IPR000067">
    <property type="entry name" value="FlgMring_FliF"/>
</dbReference>
<dbReference type="OrthoDB" id="9807026at2"/>
<keyword evidence="14" id="KW-1185">Reference proteome</keyword>
<evidence type="ECO:0000256" key="1">
    <source>
        <dbReference type="ARBA" id="ARBA00004117"/>
    </source>
</evidence>
<organism evidence="13 14">
    <name type="scientific">Tepidibacillus fermentans</name>
    <dbReference type="NCBI Taxonomy" id="1281767"/>
    <lineage>
        <taxon>Bacteria</taxon>
        <taxon>Bacillati</taxon>
        <taxon>Bacillota</taxon>
        <taxon>Bacilli</taxon>
        <taxon>Bacillales</taxon>
        <taxon>Bacillaceae</taxon>
        <taxon>Tepidibacillus</taxon>
    </lineage>
</organism>
<dbReference type="Proteomes" id="UP000295788">
    <property type="component" value="Unassembled WGS sequence"/>
</dbReference>
<name>A0A4R3KHJ3_9BACI</name>
<dbReference type="EMBL" id="SMAB01000007">
    <property type="protein sequence ID" value="TCS82935.1"/>
    <property type="molecule type" value="Genomic_DNA"/>
</dbReference>
<evidence type="ECO:0000256" key="10">
    <source>
        <dbReference type="SAM" id="Phobius"/>
    </source>
</evidence>
<evidence type="ECO:0000256" key="9">
    <source>
        <dbReference type="PIRNR" id="PIRNR004862"/>
    </source>
</evidence>
<protein>
    <recommendedName>
        <fullName evidence="9">Flagellar M-ring protein</fullName>
    </recommendedName>
</protein>
<comment type="function">
    <text evidence="9">The M ring may be actively involved in energy transduction.</text>
</comment>
<evidence type="ECO:0000256" key="6">
    <source>
        <dbReference type="ARBA" id="ARBA00022989"/>
    </source>
</evidence>
<accession>A0A4R3KHJ3</accession>
<keyword evidence="5 10" id="KW-0812">Transmembrane</keyword>
<evidence type="ECO:0000259" key="11">
    <source>
        <dbReference type="Pfam" id="PF01514"/>
    </source>
</evidence>
<dbReference type="AlphaFoldDB" id="A0A4R3KHJ3"/>
<evidence type="ECO:0000256" key="8">
    <source>
        <dbReference type="ARBA" id="ARBA00023143"/>
    </source>
</evidence>
<evidence type="ECO:0000256" key="2">
    <source>
        <dbReference type="ARBA" id="ARBA00004651"/>
    </source>
</evidence>
<evidence type="ECO:0000256" key="4">
    <source>
        <dbReference type="ARBA" id="ARBA00022475"/>
    </source>
</evidence>
<dbReference type="RefSeq" id="WP_132768285.1">
    <property type="nucleotide sequence ID" value="NZ_SMAB01000007.1"/>
</dbReference>
<evidence type="ECO:0000256" key="7">
    <source>
        <dbReference type="ARBA" id="ARBA00023136"/>
    </source>
</evidence>
<reference evidence="13 14" key="1">
    <citation type="submission" date="2019-03" db="EMBL/GenBank/DDBJ databases">
        <title>Genomic Encyclopedia of Type Strains, Phase IV (KMG-IV): sequencing the most valuable type-strain genomes for metagenomic binning, comparative biology and taxonomic classification.</title>
        <authorList>
            <person name="Goeker M."/>
        </authorList>
    </citation>
    <scope>NUCLEOTIDE SEQUENCE [LARGE SCALE GENOMIC DNA]</scope>
    <source>
        <strain evidence="13 14">DSM 23802</strain>
    </source>
</reference>
<evidence type="ECO:0000259" key="12">
    <source>
        <dbReference type="Pfam" id="PF08345"/>
    </source>
</evidence>
<evidence type="ECO:0000256" key="3">
    <source>
        <dbReference type="ARBA" id="ARBA00007971"/>
    </source>
</evidence>
<evidence type="ECO:0000256" key="5">
    <source>
        <dbReference type="ARBA" id="ARBA00022692"/>
    </source>
</evidence>
<keyword evidence="4" id="KW-1003">Cell membrane</keyword>
<keyword evidence="6 10" id="KW-1133">Transmembrane helix</keyword>
<keyword evidence="13" id="KW-0966">Cell projection</keyword>
<feature type="domain" description="Flagellar M-ring C-terminal" evidence="12">
    <location>
        <begin position="260"/>
        <end position="397"/>
    </location>
</feature>
<dbReference type="GO" id="GO:0071973">
    <property type="term" value="P:bacterial-type flagellum-dependent cell motility"/>
    <property type="evidence" value="ECO:0007669"/>
    <property type="project" value="InterPro"/>
</dbReference>
<comment type="similarity">
    <text evidence="3 9">Belongs to the FliF family.</text>
</comment>
<evidence type="ECO:0000313" key="13">
    <source>
        <dbReference type="EMBL" id="TCS82935.1"/>
    </source>
</evidence>
<feature type="domain" description="Flagellar M-ring N-terminal" evidence="11">
    <location>
        <begin position="46"/>
        <end position="221"/>
    </location>
</feature>
<dbReference type="NCBIfam" id="TIGR00206">
    <property type="entry name" value="fliF"/>
    <property type="match status" value="1"/>
</dbReference>
<dbReference type="PANTHER" id="PTHR30046:SF0">
    <property type="entry name" value="FLAGELLAR M-RING PROTEIN"/>
    <property type="match status" value="1"/>
</dbReference>
<dbReference type="PRINTS" id="PR01009">
    <property type="entry name" value="FLGMRINGFLIF"/>
</dbReference>
<dbReference type="InterPro" id="IPR013556">
    <property type="entry name" value="Flag_M-ring_C"/>
</dbReference>
<dbReference type="PIRSF" id="PIRSF004862">
    <property type="entry name" value="FliF"/>
    <property type="match status" value="1"/>
</dbReference>
<dbReference type="PANTHER" id="PTHR30046">
    <property type="entry name" value="FLAGELLAR M-RING PROTEIN"/>
    <property type="match status" value="1"/>
</dbReference>
<dbReference type="GO" id="GO:0003774">
    <property type="term" value="F:cytoskeletal motor activity"/>
    <property type="evidence" value="ECO:0007669"/>
    <property type="project" value="InterPro"/>
</dbReference>
<keyword evidence="7 10" id="KW-0472">Membrane</keyword>
<gene>
    <name evidence="13" type="ORF">EDD72_10718</name>
</gene>
<comment type="subcellular location">
    <subcellularLocation>
        <location evidence="1 9">Bacterial flagellum basal body</location>
    </subcellularLocation>
    <subcellularLocation>
        <location evidence="2">Cell membrane</location>
        <topology evidence="2">Multi-pass membrane protein</topology>
    </subcellularLocation>
</comment>
<keyword evidence="13" id="KW-0282">Flagellum</keyword>
<proteinExistence type="inferred from homology"/>
<dbReference type="InterPro" id="IPR043427">
    <property type="entry name" value="YscJ/FliF"/>
</dbReference>
<dbReference type="Pfam" id="PF08345">
    <property type="entry name" value="YscJ_FliF_C"/>
    <property type="match status" value="1"/>
</dbReference>
<sequence>MSELLRKYNENIAKLWNPLEKRQKIMLIATFIILLISISIYTYLATRTRYELAFVGVNEKQAGLIVKKLDEMGVPYQLSAGGQNISVPESQVAKVKVTLAQEDVLGNGNIYSKFWDSASFGMTDSQFQVLERGAIEQELRDLIVNGIKGIKDANVMITLPKEKVFYSEDEQKATASVIVNIEPGVELNPNQIKSMYNLISKSVPNLPVENITIVDQYSEPLEYTNSVPNNNSGNMTTFDQQRKIQADFQQDLKKEIEKMLDTVLGPNQAIVTVFARMNFDQQKTVENLKEPVVDGKGIARSVEKIQESFTGQGNPPGGIAGTGNTQIPGYQAGTNSNGNYEHNEERINYEVNEITKEIVSSPYRLEDLSINVAINMPEDNNPNSKTGQTKIAIQNLIKPILLAALNDQQKANLNDPTVIEQKIAVIAHPFQGVSNQQQNVQNSNRMNPYLLYGLIGLSVFAVGGVGYTIVNRRRKRDESVEEEELQPKEVKTPEIDFTPNLTEEMVLNKEIQKLANQKPEEFVKLIRTWLLDE</sequence>
<feature type="transmembrane region" description="Helical" evidence="10">
    <location>
        <begin position="449"/>
        <end position="470"/>
    </location>
</feature>
<feature type="transmembrane region" description="Helical" evidence="10">
    <location>
        <begin position="25"/>
        <end position="44"/>
    </location>
</feature>
<keyword evidence="13" id="KW-0969">Cilium</keyword>
<dbReference type="GO" id="GO:0009431">
    <property type="term" value="C:bacterial-type flagellum basal body, MS ring"/>
    <property type="evidence" value="ECO:0007669"/>
    <property type="project" value="InterPro"/>
</dbReference>
<dbReference type="Gene3D" id="3.30.300.30">
    <property type="match status" value="1"/>
</dbReference>
<dbReference type="InterPro" id="IPR006182">
    <property type="entry name" value="FliF_N_dom"/>
</dbReference>
<dbReference type="Pfam" id="PF01514">
    <property type="entry name" value="YscJ_FliF"/>
    <property type="match status" value="1"/>
</dbReference>